<dbReference type="InterPro" id="IPR011760">
    <property type="entry name" value="PsdUridine_synth_TruD_insert"/>
</dbReference>
<accession>A0AAU9VCA6</accession>
<evidence type="ECO:0000256" key="3">
    <source>
        <dbReference type="SAM" id="MobiDB-lite"/>
    </source>
</evidence>
<protein>
    <recommendedName>
        <fullName evidence="4">TRUD domain-containing protein</fullName>
    </recommendedName>
</protein>
<dbReference type="EMBL" id="CAKOGL010000030">
    <property type="protein sequence ID" value="CAH2107857.1"/>
    <property type="molecule type" value="Genomic_DNA"/>
</dbReference>
<dbReference type="Proteomes" id="UP001153954">
    <property type="component" value="Unassembled WGS sequence"/>
</dbReference>
<dbReference type="GO" id="GO:0001522">
    <property type="term" value="P:pseudouridine synthesis"/>
    <property type="evidence" value="ECO:0007669"/>
    <property type="project" value="InterPro"/>
</dbReference>
<dbReference type="PROSITE" id="PS50984">
    <property type="entry name" value="TRUD"/>
    <property type="match status" value="1"/>
</dbReference>
<dbReference type="GO" id="GO:0009982">
    <property type="term" value="F:pseudouridine synthase activity"/>
    <property type="evidence" value="ECO:0007669"/>
    <property type="project" value="InterPro"/>
</dbReference>
<dbReference type="Gene3D" id="3.30.2350.20">
    <property type="entry name" value="TruD, catalytic domain"/>
    <property type="match status" value="1"/>
</dbReference>
<dbReference type="Pfam" id="PF01142">
    <property type="entry name" value="TruD"/>
    <property type="match status" value="1"/>
</dbReference>
<comment type="similarity">
    <text evidence="1">Belongs to the pseudouridine synthase TruD family.</text>
</comment>
<feature type="compositionally biased region" description="Basic and acidic residues" evidence="3">
    <location>
        <begin position="157"/>
        <end position="177"/>
    </location>
</feature>
<dbReference type="InterPro" id="IPR042214">
    <property type="entry name" value="TruD_catalytic"/>
</dbReference>
<evidence type="ECO:0000313" key="5">
    <source>
        <dbReference type="EMBL" id="CAH2107857.1"/>
    </source>
</evidence>
<comment type="caution">
    <text evidence="5">The sequence shown here is derived from an EMBL/GenBank/DDBJ whole genome shotgun (WGS) entry which is preliminary data.</text>
</comment>
<keyword evidence="6" id="KW-1185">Reference proteome</keyword>
<evidence type="ECO:0000256" key="2">
    <source>
        <dbReference type="ARBA" id="ARBA00023235"/>
    </source>
</evidence>
<proteinExistence type="inferred from homology"/>
<sequence>MSASQAIEGIVSEHANALAAYRAHGARAALPLVTRASPAARVLAALAQRPRDLLAALDQCRAALPLVTRASPAARVLAALAQRPRDLLAALDQIPRNTRLLYIHSYQSLIWNLVVSERLRKLPRTATVGDLVPLEEIQNEEIDEEFDDEENQSDSQIVDKSDNTNKDKTKNSEPEDEAKKVIPVKVLTQEDVDSGKYTIFDIVLPLPGHSVKYPPNMKEYYQELLEKDGLKMDLRHKYK</sequence>
<dbReference type="GO" id="GO:0005634">
    <property type="term" value="C:nucleus"/>
    <property type="evidence" value="ECO:0007669"/>
    <property type="project" value="TreeGrafter"/>
</dbReference>
<dbReference type="InterPro" id="IPR001656">
    <property type="entry name" value="PsdUridine_synth_TruD"/>
</dbReference>
<dbReference type="SUPFAM" id="SSF55120">
    <property type="entry name" value="Pseudouridine synthase"/>
    <property type="match status" value="1"/>
</dbReference>
<organism evidence="5 6">
    <name type="scientific">Euphydryas editha</name>
    <name type="common">Edith's checkerspot</name>
    <dbReference type="NCBI Taxonomy" id="104508"/>
    <lineage>
        <taxon>Eukaryota</taxon>
        <taxon>Metazoa</taxon>
        <taxon>Ecdysozoa</taxon>
        <taxon>Arthropoda</taxon>
        <taxon>Hexapoda</taxon>
        <taxon>Insecta</taxon>
        <taxon>Pterygota</taxon>
        <taxon>Neoptera</taxon>
        <taxon>Endopterygota</taxon>
        <taxon>Lepidoptera</taxon>
        <taxon>Glossata</taxon>
        <taxon>Ditrysia</taxon>
        <taxon>Papilionoidea</taxon>
        <taxon>Nymphalidae</taxon>
        <taxon>Nymphalinae</taxon>
        <taxon>Euphydryas</taxon>
    </lineage>
</organism>
<feature type="domain" description="TRUD" evidence="4">
    <location>
        <begin position="1"/>
        <end position="239"/>
    </location>
</feature>
<name>A0AAU9VCA6_EUPED</name>
<dbReference type="GO" id="GO:0003723">
    <property type="term" value="F:RNA binding"/>
    <property type="evidence" value="ECO:0007669"/>
    <property type="project" value="InterPro"/>
</dbReference>
<dbReference type="PANTHER" id="PTHR13326">
    <property type="entry name" value="TRNA PSEUDOURIDINE SYNTHASE D"/>
    <property type="match status" value="1"/>
</dbReference>
<feature type="compositionally biased region" description="Acidic residues" evidence="3">
    <location>
        <begin position="140"/>
        <end position="152"/>
    </location>
</feature>
<dbReference type="PANTHER" id="PTHR13326:SF21">
    <property type="entry name" value="PSEUDOURIDYLATE SYNTHASE PUS7L"/>
    <property type="match status" value="1"/>
</dbReference>
<keyword evidence="2" id="KW-0413">Isomerase</keyword>
<gene>
    <name evidence="5" type="ORF">EEDITHA_LOCUS21848</name>
</gene>
<evidence type="ECO:0000256" key="1">
    <source>
        <dbReference type="ARBA" id="ARBA00007953"/>
    </source>
</evidence>
<evidence type="ECO:0000259" key="4">
    <source>
        <dbReference type="PROSITE" id="PS50984"/>
    </source>
</evidence>
<dbReference type="InterPro" id="IPR020103">
    <property type="entry name" value="PsdUridine_synth_cat_dom_sf"/>
</dbReference>
<evidence type="ECO:0000313" key="6">
    <source>
        <dbReference type="Proteomes" id="UP001153954"/>
    </source>
</evidence>
<dbReference type="AlphaFoldDB" id="A0AAU9VCA6"/>
<reference evidence="5" key="1">
    <citation type="submission" date="2022-03" db="EMBL/GenBank/DDBJ databases">
        <authorList>
            <person name="Tunstrom K."/>
        </authorList>
    </citation>
    <scope>NUCLEOTIDE SEQUENCE</scope>
</reference>
<feature type="region of interest" description="Disordered" evidence="3">
    <location>
        <begin position="140"/>
        <end position="177"/>
    </location>
</feature>